<keyword evidence="2" id="KW-1185">Reference proteome</keyword>
<protein>
    <submittedName>
        <fullName evidence="1">Uncharacterized protein</fullName>
    </submittedName>
</protein>
<sequence length="87" mass="9211">MTLGSFVLDPNKICLSKDFHDEDSPIGKVRKGFCKFTSSGGGAGISEVNISFYSTGGAYWGTLSGSGALVGGFSIEGQLELVWQGWR</sequence>
<comment type="caution">
    <text evidence="1">The sequence shown here is derived from an EMBL/GenBank/DDBJ whole genome shotgun (WGS) entry which is preliminary data.</text>
</comment>
<name>A0A2V5LTM2_9MICC</name>
<dbReference type="AlphaFoldDB" id="A0A2V5LTM2"/>
<evidence type="ECO:0000313" key="2">
    <source>
        <dbReference type="Proteomes" id="UP000247832"/>
    </source>
</evidence>
<gene>
    <name evidence="1" type="ORF">CVV68_13485</name>
</gene>
<dbReference type="Proteomes" id="UP000247832">
    <property type="component" value="Unassembled WGS sequence"/>
</dbReference>
<evidence type="ECO:0000313" key="1">
    <source>
        <dbReference type="EMBL" id="PYI66577.1"/>
    </source>
</evidence>
<reference evidence="1 2" key="1">
    <citation type="submission" date="2018-05" db="EMBL/GenBank/DDBJ databases">
        <title>Genetic diversity of glacier-inhabiting Cryobacterium bacteria in China and description of Cryobacterium mengkeensis sp. nov. and Arthrobacter glacialis sp. nov.</title>
        <authorList>
            <person name="Liu Q."/>
            <person name="Xin Y.-H."/>
        </authorList>
    </citation>
    <scope>NUCLEOTIDE SEQUENCE [LARGE SCALE GENOMIC DNA]</scope>
    <source>
        <strain evidence="1 2">LI2</strain>
    </source>
</reference>
<dbReference type="EMBL" id="QJVD01000014">
    <property type="protein sequence ID" value="PYI66577.1"/>
    <property type="molecule type" value="Genomic_DNA"/>
</dbReference>
<proteinExistence type="predicted"/>
<organism evidence="1 2">
    <name type="scientific">Arthrobacter livingstonensis</name>
    <dbReference type="NCBI Taxonomy" id="670078"/>
    <lineage>
        <taxon>Bacteria</taxon>
        <taxon>Bacillati</taxon>
        <taxon>Actinomycetota</taxon>
        <taxon>Actinomycetes</taxon>
        <taxon>Micrococcales</taxon>
        <taxon>Micrococcaceae</taxon>
        <taxon>Arthrobacter</taxon>
    </lineage>
</organism>
<accession>A0A2V5LTM2</accession>